<dbReference type="STRING" id="5454.A0A162X7R0"/>
<gene>
    <name evidence="2" type="ORF">ST47_g9481</name>
</gene>
<dbReference type="SMART" id="SM00225">
    <property type="entry name" value="BTB"/>
    <property type="match status" value="1"/>
</dbReference>
<feature type="region of interest" description="Disordered" evidence="1">
    <location>
        <begin position="112"/>
        <end position="136"/>
    </location>
</feature>
<accession>A0A162X7R0</accession>
<proteinExistence type="predicted"/>
<organism evidence="2 3">
    <name type="scientific">Didymella rabiei</name>
    <name type="common">Chickpea ascochyta blight fungus</name>
    <name type="synonym">Mycosphaerella rabiei</name>
    <dbReference type="NCBI Taxonomy" id="5454"/>
    <lineage>
        <taxon>Eukaryota</taxon>
        <taxon>Fungi</taxon>
        <taxon>Dikarya</taxon>
        <taxon>Ascomycota</taxon>
        <taxon>Pezizomycotina</taxon>
        <taxon>Dothideomycetes</taxon>
        <taxon>Pleosporomycetidae</taxon>
        <taxon>Pleosporales</taxon>
        <taxon>Pleosporineae</taxon>
        <taxon>Didymellaceae</taxon>
        <taxon>Ascochyta</taxon>
    </lineage>
</organism>
<dbReference type="AlphaFoldDB" id="A0A162X7R0"/>
<evidence type="ECO:0000313" key="2">
    <source>
        <dbReference type="EMBL" id="KZM19387.1"/>
    </source>
</evidence>
<sequence>MQSTIASAVSNFLTMNLDTVSIRVGEKDISVYKDLLTQVSPYFEKAFNGSFKEADERHITLEGVSEQTFREFLYWIHAQSLQFDTSSTALDHSAILPPDEVARLAASVDETAGAIEEDSDEEDEDYKSDTTSETKHTPAFDEDAFYTRCEAEETYCASPTWAEHSELFCVAMAKLFVFADKYSVHQLRDDILTALIGQCWKWNWFPDEEHLADVVYSDLPGASKFVKFLAGCIACSELSASKGDAARRMQSLRDINPDIAFEVGVTYAEMVQGHQDHDILVDLSRSMPNSCLYHDHSLFDEEQCRKRIADRPHIFTAILVACAKDVRGAS</sequence>
<dbReference type="OrthoDB" id="194443at2759"/>
<dbReference type="Gene3D" id="3.30.710.10">
    <property type="entry name" value="Potassium Channel Kv1.1, Chain A"/>
    <property type="match status" value="1"/>
</dbReference>
<evidence type="ECO:0000313" key="3">
    <source>
        <dbReference type="Proteomes" id="UP000076837"/>
    </source>
</evidence>
<dbReference type="SUPFAM" id="SSF54695">
    <property type="entry name" value="POZ domain"/>
    <property type="match status" value="1"/>
</dbReference>
<evidence type="ECO:0000256" key="1">
    <source>
        <dbReference type="SAM" id="MobiDB-lite"/>
    </source>
</evidence>
<dbReference type="InterPro" id="IPR011333">
    <property type="entry name" value="SKP1/BTB/POZ_sf"/>
</dbReference>
<dbReference type="Proteomes" id="UP000076837">
    <property type="component" value="Unassembled WGS sequence"/>
</dbReference>
<feature type="compositionally biased region" description="Acidic residues" evidence="1">
    <location>
        <begin position="115"/>
        <end position="126"/>
    </location>
</feature>
<dbReference type="Pfam" id="PF00651">
    <property type="entry name" value="BTB"/>
    <property type="match status" value="1"/>
</dbReference>
<protein>
    <submittedName>
        <fullName evidence="2">Uncharacterized protein</fullName>
    </submittedName>
</protein>
<dbReference type="InterPro" id="IPR000210">
    <property type="entry name" value="BTB/POZ_dom"/>
</dbReference>
<dbReference type="EMBL" id="JYNV01000295">
    <property type="protein sequence ID" value="KZM19387.1"/>
    <property type="molecule type" value="Genomic_DNA"/>
</dbReference>
<dbReference type="CDD" id="cd18186">
    <property type="entry name" value="BTB_POZ_ZBTB_KLHL-like"/>
    <property type="match status" value="1"/>
</dbReference>
<reference evidence="2 3" key="1">
    <citation type="journal article" date="2016" name="Sci. Rep.">
        <title>Draft genome sequencing and secretome analysis of fungal phytopathogen Ascochyta rabiei provides insight into the necrotrophic effector repertoire.</title>
        <authorList>
            <person name="Verma S."/>
            <person name="Gazara R.K."/>
            <person name="Nizam S."/>
            <person name="Parween S."/>
            <person name="Chattopadhyay D."/>
            <person name="Verma P.K."/>
        </authorList>
    </citation>
    <scope>NUCLEOTIDE SEQUENCE [LARGE SCALE GENOMIC DNA]</scope>
    <source>
        <strain evidence="2 3">ArDII</strain>
    </source>
</reference>
<keyword evidence="3" id="KW-1185">Reference proteome</keyword>
<name>A0A162X7R0_DIDRA</name>
<dbReference type="PANTHER" id="PTHR47843">
    <property type="entry name" value="BTB DOMAIN-CONTAINING PROTEIN-RELATED"/>
    <property type="match status" value="1"/>
</dbReference>
<dbReference type="PANTHER" id="PTHR47843:SF2">
    <property type="entry name" value="BTB DOMAIN-CONTAINING PROTEIN"/>
    <property type="match status" value="1"/>
</dbReference>
<feature type="compositionally biased region" description="Basic and acidic residues" evidence="1">
    <location>
        <begin position="127"/>
        <end position="136"/>
    </location>
</feature>
<dbReference type="PROSITE" id="PS50097">
    <property type="entry name" value="BTB"/>
    <property type="match status" value="1"/>
</dbReference>
<comment type="caution">
    <text evidence="2">The sequence shown here is derived from an EMBL/GenBank/DDBJ whole genome shotgun (WGS) entry which is preliminary data.</text>
</comment>